<dbReference type="AlphaFoldDB" id="A0A1M5V5I8"/>
<dbReference type="Proteomes" id="UP000184447">
    <property type="component" value="Unassembled WGS sequence"/>
</dbReference>
<proteinExistence type="predicted"/>
<dbReference type="EMBL" id="FQXM01000010">
    <property type="protein sequence ID" value="SHH70505.1"/>
    <property type="molecule type" value="Genomic_DNA"/>
</dbReference>
<protein>
    <submittedName>
        <fullName evidence="1">Uncharacterized protein</fullName>
    </submittedName>
</protein>
<dbReference type="OrthoDB" id="2112811at2"/>
<reference evidence="1 2" key="1">
    <citation type="submission" date="2016-11" db="EMBL/GenBank/DDBJ databases">
        <authorList>
            <person name="Jaros S."/>
            <person name="Januszkiewicz K."/>
            <person name="Wedrychowicz H."/>
        </authorList>
    </citation>
    <scope>NUCLEOTIDE SEQUENCE [LARGE SCALE GENOMIC DNA]</scope>
    <source>
        <strain evidence="1 2">DSM 8605</strain>
    </source>
</reference>
<evidence type="ECO:0000313" key="1">
    <source>
        <dbReference type="EMBL" id="SHH70505.1"/>
    </source>
</evidence>
<keyword evidence="2" id="KW-1185">Reference proteome</keyword>
<dbReference type="RefSeq" id="WP_073338385.1">
    <property type="nucleotide sequence ID" value="NZ_FQXM01000010.1"/>
</dbReference>
<sequence>MKNKKVLSFVIVLSLILVLMINSKSDATNVYDYNEHINFSITNKEDKVKVKIYPKIETKKELLDYTKVSKDSFKKLQNQKNEFDLIATVTLNKPIAVNEFEKVINMYSIDLVSFTIRALDSEGTRITIGGVPDLDSKRISQEKINSFITEDMDLKGIIAFECKMNNKNIKEIDNLQKNKNIFLVDVESYFIEQQVSGKNKGKKIQGDTVPNMYWFLEDFKLTE</sequence>
<organism evidence="1 2">
    <name type="scientific">Clostridium grantii DSM 8605</name>
    <dbReference type="NCBI Taxonomy" id="1121316"/>
    <lineage>
        <taxon>Bacteria</taxon>
        <taxon>Bacillati</taxon>
        <taxon>Bacillota</taxon>
        <taxon>Clostridia</taxon>
        <taxon>Eubacteriales</taxon>
        <taxon>Clostridiaceae</taxon>
        <taxon>Clostridium</taxon>
    </lineage>
</organism>
<evidence type="ECO:0000313" key="2">
    <source>
        <dbReference type="Proteomes" id="UP000184447"/>
    </source>
</evidence>
<gene>
    <name evidence="1" type="ORF">SAMN02745207_02098</name>
</gene>
<name>A0A1M5V5I8_9CLOT</name>
<accession>A0A1M5V5I8</accession>